<organism evidence="1">
    <name type="scientific">Magallana gigas</name>
    <name type="common">Pacific oyster</name>
    <name type="synonym">Crassostrea gigas</name>
    <dbReference type="NCBI Taxonomy" id="29159"/>
    <lineage>
        <taxon>Eukaryota</taxon>
        <taxon>Metazoa</taxon>
        <taxon>Spiralia</taxon>
        <taxon>Lophotrochozoa</taxon>
        <taxon>Mollusca</taxon>
        <taxon>Bivalvia</taxon>
        <taxon>Autobranchia</taxon>
        <taxon>Pteriomorphia</taxon>
        <taxon>Ostreida</taxon>
        <taxon>Ostreoidea</taxon>
        <taxon>Ostreidae</taxon>
        <taxon>Magallana</taxon>
    </lineage>
</organism>
<sequence length="147" mass="16541">MVQTIQCNEEGLDIFKRPRYITENNNEDMVVSDTSGAVVVTDCAGKFRFAYTGYPQGTALDPLGVSTDALSHILVSDYYTSSIHVLDEDGQFLSYLSINLQCVSTPCSIFFDKKTHLLWVGSEYNNTVAIYTYLRNEDVLAVRCWRA</sequence>
<gene>
    <name evidence="1" type="ORF">CGI_10004913</name>
</gene>
<reference evidence="1" key="1">
    <citation type="journal article" date="2012" name="Nature">
        <title>The oyster genome reveals stress adaptation and complexity of shell formation.</title>
        <authorList>
            <person name="Zhang G."/>
            <person name="Fang X."/>
            <person name="Guo X."/>
            <person name="Li L."/>
            <person name="Luo R."/>
            <person name="Xu F."/>
            <person name="Yang P."/>
            <person name="Zhang L."/>
            <person name="Wang X."/>
            <person name="Qi H."/>
            <person name="Xiong Z."/>
            <person name="Que H."/>
            <person name="Xie Y."/>
            <person name="Holland P.W."/>
            <person name="Paps J."/>
            <person name="Zhu Y."/>
            <person name="Wu F."/>
            <person name="Chen Y."/>
            <person name="Wang J."/>
            <person name="Peng C."/>
            <person name="Meng J."/>
            <person name="Yang L."/>
            <person name="Liu J."/>
            <person name="Wen B."/>
            <person name="Zhang N."/>
            <person name="Huang Z."/>
            <person name="Zhu Q."/>
            <person name="Feng Y."/>
            <person name="Mount A."/>
            <person name="Hedgecock D."/>
            <person name="Xu Z."/>
            <person name="Liu Y."/>
            <person name="Domazet-Loso T."/>
            <person name="Du Y."/>
            <person name="Sun X."/>
            <person name="Zhang S."/>
            <person name="Liu B."/>
            <person name="Cheng P."/>
            <person name="Jiang X."/>
            <person name="Li J."/>
            <person name="Fan D."/>
            <person name="Wang W."/>
            <person name="Fu W."/>
            <person name="Wang T."/>
            <person name="Wang B."/>
            <person name="Zhang J."/>
            <person name="Peng Z."/>
            <person name="Li Y."/>
            <person name="Li N."/>
            <person name="Wang J."/>
            <person name="Chen M."/>
            <person name="He Y."/>
            <person name="Tan F."/>
            <person name="Song X."/>
            <person name="Zheng Q."/>
            <person name="Huang R."/>
            <person name="Yang H."/>
            <person name="Du X."/>
            <person name="Chen L."/>
            <person name="Yang M."/>
            <person name="Gaffney P.M."/>
            <person name="Wang S."/>
            <person name="Luo L."/>
            <person name="She Z."/>
            <person name="Ming Y."/>
            <person name="Huang W."/>
            <person name="Zhang S."/>
            <person name="Huang B."/>
            <person name="Zhang Y."/>
            <person name="Qu T."/>
            <person name="Ni P."/>
            <person name="Miao G."/>
            <person name="Wang J."/>
            <person name="Wang Q."/>
            <person name="Steinberg C.E."/>
            <person name="Wang H."/>
            <person name="Li N."/>
            <person name="Qian L."/>
            <person name="Zhang G."/>
            <person name="Li Y."/>
            <person name="Yang H."/>
            <person name="Liu X."/>
            <person name="Wang J."/>
            <person name="Yin Y."/>
            <person name="Wang J."/>
        </authorList>
    </citation>
    <scope>NUCLEOTIDE SEQUENCE [LARGE SCALE GENOMIC DNA]</scope>
    <source>
        <strain evidence="1">05x7-T-G4-1.051#20</strain>
    </source>
</reference>
<dbReference type="SUPFAM" id="SSF63829">
    <property type="entry name" value="Calcium-dependent phosphotriesterase"/>
    <property type="match status" value="1"/>
</dbReference>
<accession>K1QRY3</accession>
<dbReference type="GO" id="GO:0043161">
    <property type="term" value="P:proteasome-mediated ubiquitin-dependent protein catabolic process"/>
    <property type="evidence" value="ECO:0007669"/>
    <property type="project" value="TreeGrafter"/>
</dbReference>
<dbReference type="PANTHER" id="PTHR24104:SF50">
    <property type="entry name" value="SMP-30_GLUCONOLACTONASE_LRE-LIKE REGION DOMAIN-CONTAINING PROTEIN"/>
    <property type="match status" value="1"/>
</dbReference>
<protein>
    <submittedName>
        <fullName evidence="1">Tripartite motif-containing protein 3</fullName>
    </submittedName>
</protein>
<dbReference type="AlphaFoldDB" id="K1QRY3"/>
<evidence type="ECO:0000313" key="1">
    <source>
        <dbReference type="EMBL" id="EKC33944.1"/>
    </source>
</evidence>
<dbReference type="GO" id="GO:0000209">
    <property type="term" value="P:protein polyubiquitination"/>
    <property type="evidence" value="ECO:0007669"/>
    <property type="project" value="TreeGrafter"/>
</dbReference>
<name>K1QRY3_MAGGI</name>
<dbReference type="EMBL" id="JH816937">
    <property type="protein sequence ID" value="EKC33944.1"/>
    <property type="molecule type" value="Genomic_DNA"/>
</dbReference>
<dbReference type="Gene3D" id="2.120.10.30">
    <property type="entry name" value="TolB, C-terminal domain"/>
    <property type="match status" value="1"/>
</dbReference>
<proteinExistence type="predicted"/>
<dbReference type="HOGENOM" id="CLU_007742_4_2_1"/>
<dbReference type="InParanoid" id="K1QRY3"/>
<dbReference type="GO" id="GO:0061630">
    <property type="term" value="F:ubiquitin protein ligase activity"/>
    <property type="evidence" value="ECO:0007669"/>
    <property type="project" value="TreeGrafter"/>
</dbReference>
<dbReference type="InterPro" id="IPR050952">
    <property type="entry name" value="TRIM-NHL_E3_ligases"/>
</dbReference>
<dbReference type="PANTHER" id="PTHR24104">
    <property type="entry name" value="E3 UBIQUITIN-PROTEIN LIGASE NHLRC1-RELATED"/>
    <property type="match status" value="1"/>
</dbReference>
<dbReference type="InterPro" id="IPR011042">
    <property type="entry name" value="6-blade_b-propeller_TolB-like"/>
</dbReference>